<evidence type="ECO:0000256" key="1">
    <source>
        <dbReference type="ARBA" id="ARBA00004651"/>
    </source>
</evidence>
<evidence type="ECO:0000313" key="15">
    <source>
        <dbReference type="Proteomes" id="UP000518255"/>
    </source>
</evidence>
<feature type="transmembrane region" description="Helical" evidence="11">
    <location>
        <begin position="235"/>
        <end position="257"/>
    </location>
</feature>
<accession>A0A7W3TYP1</accession>
<evidence type="ECO:0000256" key="7">
    <source>
        <dbReference type="ARBA" id="ARBA00022692"/>
    </source>
</evidence>
<dbReference type="RefSeq" id="WP_182580358.1">
    <property type="nucleotide sequence ID" value="NZ_JACIUY010000044.1"/>
</dbReference>
<evidence type="ECO:0000256" key="10">
    <source>
        <dbReference type="ARBA" id="ARBA00024973"/>
    </source>
</evidence>
<dbReference type="AlphaFoldDB" id="A0A7W3TYP1"/>
<dbReference type="PANTHER" id="PTHR43738:SF1">
    <property type="entry name" value="HEMIN TRANSPORT SYSTEM PERMEASE PROTEIN HRTB-RELATED"/>
    <property type="match status" value="1"/>
</dbReference>
<evidence type="ECO:0000259" key="12">
    <source>
        <dbReference type="Pfam" id="PF02687"/>
    </source>
</evidence>
<dbReference type="GO" id="GO:0005886">
    <property type="term" value="C:plasma membrane"/>
    <property type="evidence" value="ECO:0007669"/>
    <property type="project" value="UniProtKB-SubCell"/>
</dbReference>
<evidence type="ECO:0000256" key="2">
    <source>
        <dbReference type="ARBA" id="ARBA00008697"/>
    </source>
</evidence>
<comment type="subcellular location">
    <subcellularLocation>
        <location evidence="1">Cell membrane</location>
        <topology evidence="1">Multi-pass membrane protein</topology>
    </subcellularLocation>
</comment>
<evidence type="ECO:0000256" key="4">
    <source>
        <dbReference type="ARBA" id="ARBA00016962"/>
    </source>
</evidence>
<protein>
    <recommendedName>
        <fullName evidence="4">Putative hemin transport system permease protein HrtB</fullName>
    </recommendedName>
</protein>
<dbReference type="Proteomes" id="UP000544052">
    <property type="component" value="Unassembled WGS sequence"/>
</dbReference>
<dbReference type="PANTHER" id="PTHR43738">
    <property type="entry name" value="ABC TRANSPORTER, MEMBRANE PROTEIN"/>
    <property type="match status" value="1"/>
</dbReference>
<dbReference type="EMBL" id="JACIUY010000044">
    <property type="protein sequence ID" value="MBB1085475.1"/>
    <property type="molecule type" value="Genomic_DNA"/>
</dbReference>
<dbReference type="InterPro" id="IPR051125">
    <property type="entry name" value="ABC-4/HrtB_transporter"/>
</dbReference>
<comment type="caution">
    <text evidence="14">The sequence shown here is derived from an EMBL/GenBank/DDBJ whole genome shotgun (WGS) entry which is preliminary data.</text>
</comment>
<keyword evidence="5" id="KW-0813">Transport</keyword>
<keyword evidence="8 11" id="KW-1133">Transmembrane helix</keyword>
<keyword evidence="9 11" id="KW-0472">Membrane</keyword>
<sequence length="353" mass="39454">MFLAIKEIIHEKLRYGLILAMFVLISYLIMILMGLMLGLANENTAAIKNWDTKTVFLNKNSNDNLSQSLINREQIKKFKAKDTALIGVTPVVMKTDDREEHKQTVQFVGLNREQYIYQKKLNLVSGHRPQNNREVVVDESLQDQGYRLGQKITLNSSKNYRIVGFGRRAKLNISPVVYGSLDDWRSLKGINDNIVASGVISNQKLSTSAFPQLQRYSVQKFIDKLPGYTAQNTTFIFMISFLMVISLIIIAVFLYILTMQKMSHFAVLRAQGVPAKHLVKATMAQALILVVVGYIGGVILTELTSLLLPTAVPILMNWPLISLLAVVMVILGLVGALLPVRLILKIDPAKALG</sequence>
<dbReference type="Proteomes" id="UP000518255">
    <property type="component" value="Unassembled WGS sequence"/>
</dbReference>
<evidence type="ECO:0000313" key="13">
    <source>
        <dbReference type="EMBL" id="MBB1062572.1"/>
    </source>
</evidence>
<gene>
    <name evidence="14" type="ORF">H5R63_01505</name>
    <name evidence="13" type="ORF">H5R64_01970</name>
</gene>
<feature type="transmembrane region" description="Helical" evidence="11">
    <location>
        <begin position="278"/>
        <end position="300"/>
    </location>
</feature>
<keyword evidence="6" id="KW-1003">Cell membrane</keyword>
<evidence type="ECO:0000256" key="8">
    <source>
        <dbReference type="ARBA" id="ARBA00022989"/>
    </source>
</evidence>
<evidence type="ECO:0000256" key="3">
    <source>
        <dbReference type="ARBA" id="ARBA00011131"/>
    </source>
</evidence>
<dbReference type="InterPro" id="IPR003838">
    <property type="entry name" value="ABC3_permease_C"/>
</dbReference>
<comment type="similarity">
    <text evidence="2">Belongs to the ABC-4 integral membrane protein family. HrtB subfamily.</text>
</comment>
<proteinExistence type="inferred from homology"/>
<keyword evidence="16" id="KW-1185">Reference proteome</keyword>
<feature type="transmembrane region" description="Helical" evidence="11">
    <location>
        <begin position="320"/>
        <end position="344"/>
    </location>
</feature>
<organism evidence="14 15">
    <name type="scientific">Limosilactobacillus fastidiosus</name>
    <dbReference type="NCBI Taxonomy" id="2759855"/>
    <lineage>
        <taxon>Bacteria</taxon>
        <taxon>Bacillati</taxon>
        <taxon>Bacillota</taxon>
        <taxon>Bacilli</taxon>
        <taxon>Lactobacillales</taxon>
        <taxon>Lactobacillaceae</taxon>
        <taxon>Limosilactobacillus</taxon>
    </lineage>
</organism>
<name>A0A7W3TYP1_9LACO</name>
<evidence type="ECO:0000256" key="6">
    <source>
        <dbReference type="ARBA" id="ARBA00022475"/>
    </source>
</evidence>
<feature type="domain" description="ABC3 transporter permease C-terminal" evidence="12">
    <location>
        <begin position="236"/>
        <end position="348"/>
    </location>
</feature>
<evidence type="ECO:0000313" key="14">
    <source>
        <dbReference type="EMBL" id="MBB1085475.1"/>
    </source>
</evidence>
<reference evidence="15 16" key="1">
    <citation type="submission" date="2020-07" db="EMBL/GenBank/DDBJ databases">
        <title>Description of Limosilactobacillus balticus sp. nov., Limosilactobacillus agrestis sp. nov., Limosilactobacillus albertensis sp. nov., Limosilactobacillus rudii sp. nov., Limosilactobacillus fastidiosus sp. nov., five novel Limosilactobacillus species isolated from the vertebrate gastrointestinal tract, and proposal of 6 subspecies of Limosilactobacillus reuteri adapted to the gastrointestinal tract of specific vertebrate hosts.</title>
        <authorList>
            <person name="Li F."/>
            <person name="Cheng C."/>
            <person name="Zheng J."/>
            <person name="Quevedo R.M."/>
            <person name="Li J."/>
            <person name="Roos S."/>
            <person name="Gaenzle M.G."/>
            <person name="Walter J."/>
        </authorList>
    </citation>
    <scope>NUCLEOTIDE SEQUENCE [LARGE SCALE GENOMIC DNA]</scope>
    <source>
        <strain evidence="14 15">WF-MA3-C</strain>
        <strain evidence="13 16">WF-MO7-1</strain>
    </source>
</reference>
<comment type="subunit">
    <text evidence="3">The complex is composed of two ATP-binding proteins (HrtA), two transmembrane proteins (HrtB) and a solute-binding protein.</text>
</comment>
<evidence type="ECO:0000256" key="11">
    <source>
        <dbReference type="SAM" id="Phobius"/>
    </source>
</evidence>
<dbReference type="EMBL" id="JACIUZ010000019">
    <property type="protein sequence ID" value="MBB1062572.1"/>
    <property type="molecule type" value="Genomic_DNA"/>
</dbReference>
<evidence type="ECO:0000313" key="16">
    <source>
        <dbReference type="Proteomes" id="UP000544052"/>
    </source>
</evidence>
<dbReference type="Pfam" id="PF02687">
    <property type="entry name" value="FtsX"/>
    <property type="match status" value="1"/>
</dbReference>
<keyword evidence="7 11" id="KW-0812">Transmembrane</keyword>
<evidence type="ECO:0000256" key="9">
    <source>
        <dbReference type="ARBA" id="ARBA00023136"/>
    </source>
</evidence>
<feature type="transmembrane region" description="Helical" evidence="11">
    <location>
        <begin position="15"/>
        <end position="39"/>
    </location>
</feature>
<comment type="function">
    <text evidence="10">Part of the ABC transporter complex hrt involved in hemin import. Responsible for the translocation of the substrate across the membrane.</text>
</comment>
<evidence type="ECO:0000256" key="5">
    <source>
        <dbReference type="ARBA" id="ARBA00022448"/>
    </source>
</evidence>